<accession>A0AA42LGV0</accession>
<proteinExistence type="predicted"/>
<dbReference type="Pfam" id="PF12697">
    <property type="entry name" value="Abhydrolase_6"/>
    <property type="match status" value="1"/>
</dbReference>
<dbReference type="EMBL" id="JAOCDZ010000001">
    <property type="protein sequence ID" value="MDH0734293.1"/>
    <property type="molecule type" value="Genomic_DNA"/>
</dbReference>
<gene>
    <name evidence="3" type="ORF">N5D93_00625</name>
</gene>
<comment type="caution">
    <text evidence="3">The sequence shown here is derived from an EMBL/GenBank/DDBJ whole genome shotgun (WGS) entry which is preliminary data.</text>
</comment>
<organism evidence="3 4">
    <name type="scientific">Achromobacter spanius</name>
    <dbReference type="NCBI Taxonomy" id="217203"/>
    <lineage>
        <taxon>Bacteria</taxon>
        <taxon>Pseudomonadati</taxon>
        <taxon>Pseudomonadota</taxon>
        <taxon>Betaproteobacteria</taxon>
        <taxon>Burkholderiales</taxon>
        <taxon>Alcaligenaceae</taxon>
        <taxon>Achromobacter</taxon>
    </lineage>
</organism>
<dbReference type="Proteomes" id="UP001161094">
    <property type="component" value="Unassembled WGS sequence"/>
</dbReference>
<evidence type="ECO:0000259" key="2">
    <source>
        <dbReference type="Pfam" id="PF12697"/>
    </source>
</evidence>
<dbReference type="GO" id="GO:0016787">
    <property type="term" value="F:hydrolase activity"/>
    <property type="evidence" value="ECO:0007669"/>
    <property type="project" value="UniProtKB-KW"/>
</dbReference>
<dbReference type="InterPro" id="IPR000639">
    <property type="entry name" value="Epox_hydrolase-like"/>
</dbReference>
<dbReference type="PRINTS" id="PR00412">
    <property type="entry name" value="EPOXHYDRLASE"/>
</dbReference>
<keyword evidence="3" id="KW-0378">Hydrolase</keyword>
<evidence type="ECO:0000313" key="3">
    <source>
        <dbReference type="EMBL" id="MDH0734293.1"/>
    </source>
</evidence>
<evidence type="ECO:0000256" key="1">
    <source>
        <dbReference type="SAM" id="MobiDB-lite"/>
    </source>
</evidence>
<feature type="compositionally biased region" description="Polar residues" evidence="1">
    <location>
        <begin position="1"/>
        <end position="13"/>
    </location>
</feature>
<dbReference type="SUPFAM" id="SSF53474">
    <property type="entry name" value="alpha/beta-Hydrolases"/>
    <property type="match status" value="1"/>
</dbReference>
<dbReference type="InterPro" id="IPR000073">
    <property type="entry name" value="AB_hydrolase_1"/>
</dbReference>
<dbReference type="PANTHER" id="PTHR43798">
    <property type="entry name" value="MONOACYLGLYCEROL LIPASE"/>
    <property type="match status" value="1"/>
</dbReference>
<dbReference type="Gene3D" id="3.40.50.1820">
    <property type="entry name" value="alpha/beta hydrolase"/>
    <property type="match status" value="1"/>
</dbReference>
<dbReference type="InterPro" id="IPR029058">
    <property type="entry name" value="AB_hydrolase_fold"/>
</dbReference>
<protein>
    <submittedName>
        <fullName evidence="3">Alpha/beta hydrolase</fullName>
    </submittedName>
</protein>
<feature type="domain" description="AB hydrolase-1" evidence="2">
    <location>
        <begin position="58"/>
        <end position="292"/>
    </location>
</feature>
<reference evidence="3" key="1">
    <citation type="submission" date="2022-09" db="EMBL/GenBank/DDBJ databases">
        <title>Intensive care unit water sources are persistently colonized with multi-drug resistant bacteria and are the site of extensive horizontal gene transfer of antibiotic resistance genes.</title>
        <authorList>
            <person name="Diorio-Toth L."/>
        </authorList>
    </citation>
    <scope>NUCLEOTIDE SEQUENCE</scope>
    <source>
        <strain evidence="3">GD03843</strain>
    </source>
</reference>
<name>A0AA42LGV0_9BURK</name>
<sequence>MPTALISSVSPTGSGLGPDPMRALSARLEDLDEGFPLHQAPSAIGTLTYRSAGTGPAVVLLHGIGSAAGCWLDVALMLRDGFRVIAWNAPGYAGSTPLPQAHPSADDYADALHQLLAHAGVSECVLVGHSLGAIVAGAYAARGAGNAQVAIRRLVLLSPAQGYASHDEAQREAVRTRRLTLLEAEGIEGIAAQRAAALLSNAATPAMREWASWNMRQISPAGYRQAVSLLCDSDLLSRQAPAMPVDVRVGNHDVITPAAQGQTVAQAWHASFALIDGAGHACHIERPAQVAEIVRGSARNDGGVKTESPFA</sequence>
<dbReference type="AlphaFoldDB" id="A0AA42LGV0"/>
<feature type="region of interest" description="Disordered" evidence="1">
    <location>
        <begin position="1"/>
        <end position="20"/>
    </location>
</feature>
<dbReference type="InterPro" id="IPR050266">
    <property type="entry name" value="AB_hydrolase_sf"/>
</dbReference>
<dbReference type="RefSeq" id="WP_279993455.1">
    <property type="nucleotide sequence ID" value="NZ_JAOCDZ010000001.1"/>
</dbReference>
<evidence type="ECO:0000313" key="4">
    <source>
        <dbReference type="Proteomes" id="UP001161094"/>
    </source>
</evidence>